<evidence type="ECO:0000313" key="2">
    <source>
        <dbReference type="EMBL" id="CAL6020309.1"/>
    </source>
</evidence>
<dbReference type="AlphaFoldDB" id="A0AA86QT61"/>
<evidence type="ECO:0000313" key="3">
    <source>
        <dbReference type="Proteomes" id="UP001642409"/>
    </source>
</evidence>
<keyword evidence="3" id="KW-1185">Reference proteome</keyword>
<dbReference type="EMBL" id="CATOUU010000969">
    <property type="protein sequence ID" value="CAI9963578.1"/>
    <property type="molecule type" value="Genomic_DNA"/>
</dbReference>
<reference evidence="2 3" key="2">
    <citation type="submission" date="2024-07" db="EMBL/GenBank/DDBJ databases">
        <authorList>
            <person name="Akdeniz Z."/>
        </authorList>
    </citation>
    <scope>NUCLEOTIDE SEQUENCE [LARGE SCALE GENOMIC DNA]</scope>
</reference>
<name>A0AA86QT61_9EUKA</name>
<dbReference type="Proteomes" id="UP001642409">
    <property type="component" value="Unassembled WGS sequence"/>
</dbReference>
<accession>A0AA86QT61</accession>
<protein>
    <submittedName>
        <fullName evidence="2">Hypothetical_protein</fullName>
    </submittedName>
</protein>
<reference evidence="1" key="1">
    <citation type="submission" date="2023-06" db="EMBL/GenBank/DDBJ databases">
        <authorList>
            <person name="Kurt Z."/>
        </authorList>
    </citation>
    <scope>NUCLEOTIDE SEQUENCE</scope>
</reference>
<proteinExistence type="predicted"/>
<sequence length="326" mass="37605">MICKAASLTQVVQTRCIQYMNIAPIQMWVRLRYVVAGAFQTRQYVKSTLIFCQSKPEQFEIHKLMQYLVYCMKIEPMHQKQHCRYVVRTCRANFKQQYKLSSPVSQLLISNNIHIRFRARLNNSSDESTSNNLRKNLVPLKNICGTQIRQYTCKLLVRSTSFSSAVISETQITIIYILSIWSICVNVKQGKTSARFHLTFQCNQAILTFSMKATIQSGSVISEMMYNASNIVQIQIAVLPLKCKFTYYSNVQQLKHCKTCDSYITGIFHKTDECEKHVLEIHLSGQTTMSSIRQLLHLFIFLQIVKGSALMSLLSLEIQKLCALYF</sequence>
<gene>
    <name evidence="2" type="ORF">HINF_LOCUS27367</name>
    <name evidence="1" type="ORF">HINF_LOCUS51223</name>
</gene>
<evidence type="ECO:0000313" key="1">
    <source>
        <dbReference type="EMBL" id="CAI9963578.1"/>
    </source>
</evidence>
<organism evidence="1">
    <name type="scientific">Hexamita inflata</name>
    <dbReference type="NCBI Taxonomy" id="28002"/>
    <lineage>
        <taxon>Eukaryota</taxon>
        <taxon>Metamonada</taxon>
        <taxon>Diplomonadida</taxon>
        <taxon>Hexamitidae</taxon>
        <taxon>Hexamitinae</taxon>
        <taxon>Hexamita</taxon>
    </lineage>
</organism>
<dbReference type="EMBL" id="CAXDID020000085">
    <property type="protein sequence ID" value="CAL6020309.1"/>
    <property type="molecule type" value="Genomic_DNA"/>
</dbReference>
<comment type="caution">
    <text evidence="1">The sequence shown here is derived from an EMBL/GenBank/DDBJ whole genome shotgun (WGS) entry which is preliminary data.</text>
</comment>